<accession>A0AAW1QTD7</accession>
<evidence type="ECO:0000256" key="1">
    <source>
        <dbReference type="SAM" id="MobiDB-lite"/>
    </source>
</evidence>
<dbReference type="InterPro" id="IPR027417">
    <property type="entry name" value="P-loop_NTPase"/>
</dbReference>
<dbReference type="Gene3D" id="3.40.50.300">
    <property type="entry name" value="P-loop containing nucleotide triphosphate hydrolases"/>
    <property type="match status" value="1"/>
</dbReference>
<dbReference type="AlphaFoldDB" id="A0AAW1QTD7"/>
<evidence type="ECO:0000313" key="3">
    <source>
        <dbReference type="Proteomes" id="UP001438707"/>
    </source>
</evidence>
<feature type="region of interest" description="Disordered" evidence="1">
    <location>
        <begin position="21"/>
        <end position="130"/>
    </location>
</feature>
<protein>
    <submittedName>
        <fullName evidence="2">Uncharacterized protein</fullName>
    </submittedName>
</protein>
<evidence type="ECO:0000313" key="2">
    <source>
        <dbReference type="EMBL" id="KAK9824786.1"/>
    </source>
</evidence>
<keyword evidence="3" id="KW-1185">Reference proteome</keyword>
<dbReference type="Proteomes" id="UP001438707">
    <property type="component" value="Unassembled WGS sequence"/>
</dbReference>
<proteinExistence type="predicted"/>
<feature type="compositionally biased region" description="Polar residues" evidence="1">
    <location>
        <begin position="52"/>
        <end position="73"/>
    </location>
</feature>
<gene>
    <name evidence="2" type="ORF">WJX74_008701</name>
</gene>
<name>A0AAW1QTD7_9CHLO</name>
<dbReference type="EMBL" id="JALJOS010000028">
    <property type="protein sequence ID" value="KAK9824786.1"/>
    <property type="molecule type" value="Genomic_DNA"/>
</dbReference>
<comment type="caution">
    <text evidence="2">The sequence shown here is derived from an EMBL/GenBank/DDBJ whole genome shotgun (WGS) entry which is preliminary data.</text>
</comment>
<reference evidence="2 3" key="1">
    <citation type="journal article" date="2024" name="Nat. Commun.">
        <title>Phylogenomics reveals the evolutionary origins of lichenization in chlorophyte algae.</title>
        <authorList>
            <person name="Puginier C."/>
            <person name="Libourel C."/>
            <person name="Otte J."/>
            <person name="Skaloud P."/>
            <person name="Haon M."/>
            <person name="Grisel S."/>
            <person name="Petersen M."/>
            <person name="Berrin J.G."/>
            <person name="Delaux P.M."/>
            <person name="Dal Grande F."/>
            <person name="Keller J."/>
        </authorList>
    </citation>
    <scope>NUCLEOTIDE SEQUENCE [LARGE SCALE GENOMIC DNA]</scope>
    <source>
        <strain evidence="2 3">SAG 2145</strain>
    </source>
</reference>
<feature type="compositionally biased region" description="Polar residues" evidence="1">
    <location>
        <begin position="114"/>
        <end position="130"/>
    </location>
</feature>
<organism evidence="2 3">
    <name type="scientific">Apatococcus lobatus</name>
    <dbReference type="NCBI Taxonomy" id="904363"/>
    <lineage>
        <taxon>Eukaryota</taxon>
        <taxon>Viridiplantae</taxon>
        <taxon>Chlorophyta</taxon>
        <taxon>core chlorophytes</taxon>
        <taxon>Trebouxiophyceae</taxon>
        <taxon>Chlorellales</taxon>
        <taxon>Chlorellaceae</taxon>
        <taxon>Apatococcus</taxon>
    </lineage>
</organism>
<sequence>MCSRSSKGLLSKNRVQRRLAGVRVETLQKGESMQSAGKAHAGHKRVLPLGENASSSKSAGSLPAESSPSTCSNLPEDGACQLAGGFGSPALGHEMPERPSKIPRSKQPIGDEGASSSRAGRAHNQAQDTDNFATATKTPIPQLALTPVVRAIFGQGSGLAQSADLAKLQARSYEDFYIALHNAMSSPLAGPGFGTDPVASQPPRVIILGTATSGADTVMERICQCRLWLDKGQPAANTATIVVHMKQCSPGISASDRVSLGNLEEHINGKEDIASAVARLLSEAHGTGSNAAARVHVHISQPDLSPMEVVGLCKGMSSAQATEEAVRPFLDVEPAIIMSVQPLGIAASTAKAQIGALSRVMGCSQHLRVFTMTEVVQACVVHARLLRHCASGSTAEGWFGKTVFMHFSLGKSFTEADDQEDELFRQMDMLSTSTADMRLPADQTGLKSLQLQLHNMLAEGCISPLLYQLSKLQQVQVSCEDLRDELTMQLSKLTEAAHDALLDLGEQPAAIPLMDIVEDISQHVQLDQLLQDIITAPIPVSHPAATEGMPAKSHHQGRQLHVSGQAEFASLPIPETECTPFPASAPAQGSASVDSRPRLLHDDHQAHSIIRSSIQDWLDGLGYMKFVEASVKSAMERSQAASELSRYAELENALVAGLSDALQTAEVAASIKAAMQPHLASLPSNNEIAQAYNAGYIPNDVSSEVNRLLAIEVKRAFDERSALLPEGFELEEPPEAQAMRKAIEQQLQDIETIKDILKEAGIIQAAQDSNLQLQAFMSQDLPWVRVTNLHQFCRSSGQQSWRMHTRNAAYTFSRNPLGRNIKQTLIVGHDIEAKVNREKMLLDSSQTSAVFEACQGGVFALCFGSADAFEQFAREFEAAEFLNATGVPRDDLRLMAPETRLCFWEEEADADFICE</sequence>